<evidence type="ECO:0000256" key="1">
    <source>
        <dbReference type="ARBA" id="ARBA00004651"/>
    </source>
</evidence>
<feature type="transmembrane region" description="Helical" evidence="6">
    <location>
        <begin position="46"/>
        <end position="64"/>
    </location>
</feature>
<keyword evidence="3 6" id="KW-0812">Transmembrane</keyword>
<dbReference type="CDD" id="cd06579">
    <property type="entry name" value="TM_PBP1_transp_AraH_like"/>
    <property type="match status" value="1"/>
</dbReference>
<evidence type="ECO:0000256" key="5">
    <source>
        <dbReference type="ARBA" id="ARBA00023136"/>
    </source>
</evidence>
<dbReference type="EMBL" id="JBBMFE010000007">
    <property type="protein sequence ID" value="MEQ2472581.1"/>
    <property type="molecule type" value="Genomic_DNA"/>
</dbReference>
<keyword evidence="2" id="KW-1003">Cell membrane</keyword>
<feature type="transmembrane region" description="Helical" evidence="6">
    <location>
        <begin position="95"/>
        <end position="122"/>
    </location>
</feature>
<dbReference type="InterPro" id="IPR001851">
    <property type="entry name" value="ABC_transp_permease"/>
</dbReference>
<evidence type="ECO:0000313" key="8">
    <source>
        <dbReference type="Proteomes" id="UP001438008"/>
    </source>
</evidence>
<evidence type="ECO:0000256" key="2">
    <source>
        <dbReference type="ARBA" id="ARBA00022475"/>
    </source>
</evidence>
<gene>
    <name evidence="7" type="ORF">WMO29_08775</name>
</gene>
<evidence type="ECO:0000256" key="4">
    <source>
        <dbReference type="ARBA" id="ARBA00022989"/>
    </source>
</evidence>
<reference evidence="7 8" key="1">
    <citation type="submission" date="2024-03" db="EMBL/GenBank/DDBJ databases">
        <title>Human intestinal bacterial collection.</title>
        <authorList>
            <person name="Pauvert C."/>
            <person name="Hitch T.C.A."/>
            <person name="Clavel T."/>
        </authorList>
    </citation>
    <scope>NUCLEOTIDE SEQUENCE [LARGE SCALE GENOMIC DNA]</scope>
    <source>
        <strain evidence="7 8">CLA-AA-H132</strain>
    </source>
</reference>
<dbReference type="Proteomes" id="UP001438008">
    <property type="component" value="Unassembled WGS sequence"/>
</dbReference>
<sequence>MKKRINLMMILQNRIVSLGAINFIVIIVSSLIWSNSFATIANAQSVALNMAVNAIVCIGMLVVLAAGGIDLSVGAVVALSGALCANLMMHHNVPMVIAIIVALAVAGLVGVVNGILIAVVGVNPMIVTLSMQGLIRGIAMLIAGSGITNLPPVFTDLVGWKIGGFRAPVFYMIILCAIYSFLVAKTKFFRRFYYIGGNEKAAQLSGINVIQTKVLGYVNSALLAGLAGIIQVARMGAAVSSIGEGMEMTAITACVLGGASLTGGYGTVLGAVFGVLFTSLVDNIMIMGRVASSWQDIVVGIILIVAVSTDVIIKRNRIRIKK</sequence>
<feature type="transmembrane region" description="Helical" evidence="6">
    <location>
        <begin position="165"/>
        <end position="184"/>
    </location>
</feature>
<accession>A0ABV1FHP4</accession>
<feature type="transmembrane region" description="Helical" evidence="6">
    <location>
        <begin position="134"/>
        <end position="153"/>
    </location>
</feature>
<feature type="transmembrane region" description="Helical" evidence="6">
    <location>
        <begin position="297"/>
        <end position="313"/>
    </location>
</feature>
<evidence type="ECO:0000313" key="7">
    <source>
        <dbReference type="EMBL" id="MEQ2472581.1"/>
    </source>
</evidence>
<dbReference type="RefSeq" id="WP_349164542.1">
    <property type="nucleotide sequence ID" value="NZ_JBBMFE010000007.1"/>
</dbReference>
<evidence type="ECO:0000256" key="6">
    <source>
        <dbReference type="SAM" id="Phobius"/>
    </source>
</evidence>
<comment type="subcellular location">
    <subcellularLocation>
        <location evidence="1">Cell membrane</location>
        <topology evidence="1">Multi-pass membrane protein</topology>
    </subcellularLocation>
</comment>
<feature type="transmembrane region" description="Helical" evidence="6">
    <location>
        <begin position="15"/>
        <end position="34"/>
    </location>
</feature>
<comment type="caution">
    <text evidence="7">The sequence shown here is derived from an EMBL/GenBank/DDBJ whole genome shotgun (WGS) entry which is preliminary data.</text>
</comment>
<proteinExistence type="predicted"/>
<protein>
    <submittedName>
        <fullName evidence="7">ABC transporter permease</fullName>
    </submittedName>
</protein>
<keyword evidence="8" id="KW-1185">Reference proteome</keyword>
<feature type="transmembrane region" description="Helical" evidence="6">
    <location>
        <begin position="250"/>
        <end position="277"/>
    </location>
</feature>
<dbReference type="PANTHER" id="PTHR32196">
    <property type="entry name" value="ABC TRANSPORTER PERMEASE PROTEIN YPHD-RELATED-RELATED"/>
    <property type="match status" value="1"/>
</dbReference>
<name>A0ABV1FHP4_9FIRM</name>
<keyword evidence="5 6" id="KW-0472">Membrane</keyword>
<keyword evidence="4 6" id="KW-1133">Transmembrane helix</keyword>
<organism evidence="7 8">
    <name type="scientific">Laedolimicola intestinihominis</name>
    <dbReference type="NCBI Taxonomy" id="3133166"/>
    <lineage>
        <taxon>Bacteria</taxon>
        <taxon>Bacillati</taxon>
        <taxon>Bacillota</taxon>
        <taxon>Clostridia</taxon>
        <taxon>Lachnospirales</taxon>
        <taxon>Lachnospiraceae</taxon>
        <taxon>Laedolimicola</taxon>
    </lineage>
</organism>
<evidence type="ECO:0000256" key="3">
    <source>
        <dbReference type="ARBA" id="ARBA00022692"/>
    </source>
</evidence>
<dbReference type="Pfam" id="PF02653">
    <property type="entry name" value="BPD_transp_2"/>
    <property type="match status" value="1"/>
</dbReference>